<organism evidence="3 4">
    <name type="scientific">Elliptochloris bilobata</name>
    <dbReference type="NCBI Taxonomy" id="381761"/>
    <lineage>
        <taxon>Eukaryota</taxon>
        <taxon>Viridiplantae</taxon>
        <taxon>Chlorophyta</taxon>
        <taxon>core chlorophytes</taxon>
        <taxon>Trebouxiophyceae</taxon>
        <taxon>Trebouxiophyceae incertae sedis</taxon>
        <taxon>Elliptochloris clade</taxon>
        <taxon>Elliptochloris</taxon>
    </lineage>
</organism>
<accession>A0AAW1RLE8</accession>
<sequence length="93" mass="9942">MADNQPHALEMDTEAQHSTRPGGEPAREGAVRQRLCPATLSAVLRIDLNPLALILTWLAVIIAFVLGLAAGVAVRGVQVFAGTYRSANFKSMQ</sequence>
<keyword evidence="2" id="KW-1133">Transmembrane helix</keyword>
<dbReference type="Proteomes" id="UP001445335">
    <property type="component" value="Unassembled WGS sequence"/>
</dbReference>
<reference evidence="3 4" key="1">
    <citation type="journal article" date="2024" name="Nat. Commun.">
        <title>Phylogenomics reveals the evolutionary origins of lichenization in chlorophyte algae.</title>
        <authorList>
            <person name="Puginier C."/>
            <person name="Libourel C."/>
            <person name="Otte J."/>
            <person name="Skaloud P."/>
            <person name="Haon M."/>
            <person name="Grisel S."/>
            <person name="Petersen M."/>
            <person name="Berrin J.G."/>
            <person name="Delaux P.M."/>
            <person name="Dal Grande F."/>
            <person name="Keller J."/>
        </authorList>
    </citation>
    <scope>NUCLEOTIDE SEQUENCE [LARGE SCALE GENOMIC DNA]</scope>
    <source>
        <strain evidence="3 4">SAG 245.80</strain>
    </source>
</reference>
<comment type="caution">
    <text evidence="3">The sequence shown here is derived from an EMBL/GenBank/DDBJ whole genome shotgun (WGS) entry which is preliminary data.</text>
</comment>
<keyword evidence="4" id="KW-1185">Reference proteome</keyword>
<gene>
    <name evidence="3" type="ORF">WJX81_005221</name>
</gene>
<evidence type="ECO:0000256" key="2">
    <source>
        <dbReference type="SAM" id="Phobius"/>
    </source>
</evidence>
<dbReference type="AlphaFoldDB" id="A0AAW1RLE8"/>
<evidence type="ECO:0000313" key="3">
    <source>
        <dbReference type="EMBL" id="KAK9834305.1"/>
    </source>
</evidence>
<evidence type="ECO:0000313" key="4">
    <source>
        <dbReference type="Proteomes" id="UP001445335"/>
    </source>
</evidence>
<keyword evidence="2" id="KW-0472">Membrane</keyword>
<evidence type="ECO:0000256" key="1">
    <source>
        <dbReference type="SAM" id="MobiDB-lite"/>
    </source>
</evidence>
<proteinExistence type="predicted"/>
<feature type="transmembrane region" description="Helical" evidence="2">
    <location>
        <begin position="51"/>
        <end position="74"/>
    </location>
</feature>
<feature type="region of interest" description="Disordered" evidence="1">
    <location>
        <begin position="1"/>
        <end position="30"/>
    </location>
</feature>
<keyword evidence="2" id="KW-0812">Transmembrane</keyword>
<dbReference type="EMBL" id="JALJOU010000032">
    <property type="protein sequence ID" value="KAK9834305.1"/>
    <property type="molecule type" value="Genomic_DNA"/>
</dbReference>
<protein>
    <submittedName>
        <fullName evidence="3">Uncharacterized protein</fullName>
    </submittedName>
</protein>
<name>A0AAW1RLE8_9CHLO</name>